<keyword evidence="4" id="KW-1185">Reference proteome</keyword>
<dbReference type="InterPro" id="IPR050270">
    <property type="entry name" value="DegV_domain_contain"/>
</dbReference>
<dbReference type="PANTHER" id="PTHR33434">
    <property type="entry name" value="DEGV DOMAIN-CONTAINING PROTEIN DR_1986-RELATED"/>
    <property type="match status" value="1"/>
</dbReference>
<evidence type="ECO:0000313" key="3">
    <source>
        <dbReference type="EMBL" id="MBB5887931.1"/>
    </source>
</evidence>
<dbReference type="GO" id="GO:0008289">
    <property type="term" value="F:lipid binding"/>
    <property type="evidence" value="ECO:0007669"/>
    <property type="project" value="UniProtKB-KW"/>
</dbReference>
<proteinExistence type="predicted"/>
<comment type="function">
    <text evidence="1">May bind long-chain fatty acids, such as palmitate, and may play a role in lipid transport or fatty acid metabolism.</text>
</comment>
<name>A0A841C8Q0_9LACT</name>
<dbReference type="PANTHER" id="PTHR33434:SF2">
    <property type="entry name" value="FATTY ACID-BINDING PROTEIN TM_1468"/>
    <property type="match status" value="1"/>
</dbReference>
<keyword evidence="2" id="KW-0446">Lipid-binding</keyword>
<dbReference type="PROSITE" id="PS51482">
    <property type="entry name" value="DEGV"/>
    <property type="match status" value="1"/>
</dbReference>
<gene>
    <name evidence="3" type="ORF">HNQ37_000821</name>
</gene>
<organism evidence="3 4">
    <name type="scientific">Lactovum miscens</name>
    <dbReference type="NCBI Taxonomy" id="190387"/>
    <lineage>
        <taxon>Bacteria</taxon>
        <taxon>Bacillati</taxon>
        <taxon>Bacillota</taxon>
        <taxon>Bacilli</taxon>
        <taxon>Lactobacillales</taxon>
        <taxon>Streptococcaceae</taxon>
        <taxon>Lactovum</taxon>
    </lineage>
</organism>
<evidence type="ECO:0000256" key="1">
    <source>
        <dbReference type="ARBA" id="ARBA00003238"/>
    </source>
</evidence>
<accession>A0A841C8Q0</accession>
<protein>
    <submittedName>
        <fullName evidence="3">DegV family protein with EDD domain</fullName>
    </submittedName>
</protein>
<dbReference type="EMBL" id="JACHHV010000010">
    <property type="protein sequence ID" value="MBB5887931.1"/>
    <property type="molecule type" value="Genomic_DNA"/>
</dbReference>
<evidence type="ECO:0000256" key="2">
    <source>
        <dbReference type="ARBA" id="ARBA00023121"/>
    </source>
</evidence>
<dbReference type="Gene3D" id="3.40.50.10170">
    <property type="match status" value="1"/>
</dbReference>
<evidence type="ECO:0000313" key="4">
    <source>
        <dbReference type="Proteomes" id="UP000562464"/>
    </source>
</evidence>
<dbReference type="NCBIfam" id="TIGR00762">
    <property type="entry name" value="DegV"/>
    <property type="match status" value="1"/>
</dbReference>
<dbReference type="AlphaFoldDB" id="A0A841C8Q0"/>
<dbReference type="Proteomes" id="UP000562464">
    <property type="component" value="Unassembled WGS sequence"/>
</dbReference>
<sequence length="283" mass="31754">MKLALITDSSAAISKKYKKFDNLHILDIPLTIDGVTYSSKEIFLDDFFDLMATSKDVPKSSQPSVMELEGLLKRLKVQGYTHVLGLFLPSAISGFYQNAYYLQNEYSDENMKVVFPETFITSSPLGYMVETALEAEVKNLDFDTVIANFERLRDNDSAFMLVDDLKWLSKSGRLSNSAAVLGTLFGIKPVLTFSDAGSVELFEKVRTTKKAMSRMKKLLLEHSKPDDYKIYIIHSRAERKAKELYEFAVAQGYKDVEILSFGAVIATHLGIGATAYAMVPKIF</sequence>
<dbReference type="Pfam" id="PF02645">
    <property type="entry name" value="DegV"/>
    <property type="match status" value="1"/>
</dbReference>
<dbReference type="InterPro" id="IPR003797">
    <property type="entry name" value="DegV"/>
</dbReference>
<dbReference type="SUPFAM" id="SSF82549">
    <property type="entry name" value="DAK1/DegV-like"/>
    <property type="match status" value="1"/>
</dbReference>
<comment type="caution">
    <text evidence="3">The sequence shown here is derived from an EMBL/GenBank/DDBJ whole genome shotgun (WGS) entry which is preliminary data.</text>
</comment>
<reference evidence="3 4" key="1">
    <citation type="submission" date="2020-08" db="EMBL/GenBank/DDBJ databases">
        <title>Genomic Encyclopedia of Type Strains, Phase IV (KMG-IV): sequencing the most valuable type-strain genomes for metagenomic binning, comparative biology and taxonomic classification.</title>
        <authorList>
            <person name="Goeker M."/>
        </authorList>
    </citation>
    <scope>NUCLEOTIDE SEQUENCE [LARGE SCALE GENOMIC DNA]</scope>
    <source>
        <strain evidence="3 4">DSM 14925</strain>
    </source>
</reference>
<dbReference type="RefSeq" id="WP_183539523.1">
    <property type="nucleotide sequence ID" value="NZ_DASWOY010000009.1"/>
</dbReference>
<dbReference type="InterPro" id="IPR043168">
    <property type="entry name" value="DegV_C"/>
</dbReference>
<dbReference type="Gene3D" id="3.30.1180.10">
    <property type="match status" value="1"/>
</dbReference>